<dbReference type="Pfam" id="PF11208">
    <property type="entry name" value="DUF2992"/>
    <property type="match status" value="1"/>
</dbReference>
<organism evidence="1 2">
    <name type="scientific">Wansuia hejianensis</name>
    <dbReference type="NCBI Taxonomy" id="2763667"/>
    <lineage>
        <taxon>Bacteria</taxon>
        <taxon>Bacillati</taxon>
        <taxon>Bacillota</taxon>
        <taxon>Clostridia</taxon>
        <taxon>Lachnospirales</taxon>
        <taxon>Lachnospiraceae</taxon>
        <taxon>Wansuia</taxon>
    </lineage>
</organism>
<reference evidence="1 2" key="1">
    <citation type="submission" date="2020-08" db="EMBL/GenBank/DDBJ databases">
        <authorList>
            <person name="Liu C."/>
            <person name="Sun Q."/>
        </authorList>
    </citation>
    <scope>NUCLEOTIDE SEQUENCE [LARGE SCALE GENOMIC DNA]</scope>
    <source>
        <strain evidence="1 2">NSJ-29</strain>
    </source>
</reference>
<evidence type="ECO:0000313" key="1">
    <source>
        <dbReference type="EMBL" id="QNM09021.1"/>
    </source>
</evidence>
<name>A0A7G9GDY9_9FIRM</name>
<dbReference type="KEGG" id="whj:H9Q79_01610"/>
<proteinExistence type="predicted"/>
<dbReference type="Proteomes" id="UP000515860">
    <property type="component" value="Chromosome"/>
</dbReference>
<protein>
    <submittedName>
        <fullName evidence="1">DUF2992 family protein</fullName>
    </submittedName>
</protein>
<dbReference type="EMBL" id="CP060635">
    <property type="protein sequence ID" value="QNM09021.1"/>
    <property type="molecule type" value="Genomic_DNA"/>
</dbReference>
<evidence type="ECO:0000313" key="2">
    <source>
        <dbReference type="Proteomes" id="UP000515860"/>
    </source>
</evidence>
<sequence length="45" mass="5039">MPRKINSQLRDKGIGTKAQQALKLQYEQNKELIGSVCNGVLKIII</sequence>
<dbReference type="InterPro" id="IPR016787">
    <property type="entry name" value="UCP021328"/>
</dbReference>
<gene>
    <name evidence="1" type="ORF">H9Q79_01610</name>
</gene>
<keyword evidence="2" id="KW-1185">Reference proteome</keyword>
<accession>A0A7G9GDY9</accession>
<dbReference type="AlphaFoldDB" id="A0A7G9GDY9"/>